<dbReference type="PANTHER" id="PTHR33133:SF1">
    <property type="entry name" value="EXPRESSED PROTEIN-RELATED"/>
    <property type="match status" value="1"/>
</dbReference>
<proteinExistence type="predicted"/>
<feature type="transmembrane region" description="Helical" evidence="1">
    <location>
        <begin position="104"/>
        <end position="135"/>
    </location>
</feature>
<dbReference type="Proteomes" id="UP001589810">
    <property type="component" value="Unassembled WGS sequence"/>
</dbReference>
<evidence type="ECO:0000313" key="3">
    <source>
        <dbReference type="EMBL" id="MFC0542134.1"/>
    </source>
</evidence>
<feature type="transmembrane region" description="Helical" evidence="1">
    <location>
        <begin position="155"/>
        <end position="183"/>
    </location>
</feature>
<keyword evidence="1" id="KW-1133">Transmembrane helix</keyword>
<dbReference type="RefSeq" id="WP_273943061.1">
    <property type="nucleotide sequence ID" value="NZ_CP097263.1"/>
</dbReference>
<evidence type="ECO:0000313" key="4">
    <source>
        <dbReference type="Proteomes" id="UP001589810"/>
    </source>
</evidence>
<keyword evidence="1" id="KW-0472">Membrane</keyword>
<protein>
    <recommendedName>
        <fullName evidence="2">DUF7847 domain-containing protein</fullName>
    </recommendedName>
</protein>
<evidence type="ECO:0000256" key="1">
    <source>
        <dbReference type="SAM" id="Phobius"/>
    </source>
</evidence>
<evidence type="ECO:0000259" key="2">
    <source>
        <dbReference type="Pfam" id="PF25231"/>
    </source>
</evidence>
<dbReference type="PANTHER" id="PTHR33133">
    <property type="entry name" value="OS08G0107100 PROTEIN-RELATED"/>
    <property type="match status" value="1"/>
</dbReference>
<organism evidence="3 4">
    <name type="scientific">Kutzneria chonburiensis</name>
    <dbReference type="NCBI Taxonomy" id="1483604"/>
    <lineage>
        <taxon>Bacteria</taxon>
        <taxon>Bacillati</taxon>
        <taxon>Actinomycetota</taxon>
        <taxon>Actinomycetes</taxon>
        <taxon>Pseudonocardiales</taxon>
        <taxon>Pseudonocardiaceae</taxon>
        <taxon>Kutzneria</taxon>
    </lineage>
</organism>
<feature type="transmembrane region" description="Helical" evidence="1">
    <location>
        <begin position="301"/>
        <end position="327"/>
    </location>
</feature>
<dbReference type="Pfam" id="PF25231">
    <property type="entry name" value="DUF7847"/>
    <property type="match status" value="1"/>
</dbReference>
<feature type="transmembrane region" description="Helical" evidence="1">
    <location>
        <begin position="58"/>
        <end position="84"/>
    </location>
</feature>
<sequence>MTDNPEQYIHYPQPQAQPPLPPYYQAPQPGVIPLRPLDVGAMITGSFRAIFRNWKPAILVPFVASLISVATFMVPIFVLFSNLADLSSGGRPNPDKLLALFGSFLLAYLLGIVLTVAATLVTQSVVTVVVSRAVLGRTTTVGQALRKAAPRMLPLLGLTLLVGLIVYTCFLLPFGLMVLLAIATGKAGLVLLGILLLLAGAVVAAYLWISYAMATPALILEPAPVLTAMRRSRWLVAGNWWRVFGILLLVALMGGIVSYLAQLPVSFSQFAQFPSMMANARAGIQPNPGAMLETIYSPTVIVLSVVLSAAAAAITQPFVIGVTTLLYHDLRIRKESFHLPLWEMSQLPDDLAVSPQPIVHPEATM</sequence>
<comment type="caution">
    <text evidence="3">The sequence shown here is derived from an EMBL/GenBank/DDBJ whole genome shotgun (WGS) entry which is preliminary data.</text>
</comment>
<gene>
    <name evidence="3" type="ORF">ACFFH7_11625</name>
</gene>
<dbReference type="InterPro" id="IPR057169">
    <property type="entry name" value="DUF7847"/>
</dbReference>
<feature type="transmembrane region" description="Helical" evidence="1">
    <location>
        <begin position="189"/>
        <end position="209"/>
    </location>
</feature>
<feature type="transmembrane region" description="Helical" evidence="1">
    <location>
        <begin position="239"/>
        <end position="261"/>
    </location>
</feature>
<feature type="domain" description="DUF7847" evidence="2">
    <location>
        <begin position="38"/>
        <end position="330"/>
    </location>
</feature>
<keyword evidence="1" id="KW-0812">Transmembrane</keyword>
<name>A0ABV6MPE0_9PSEU</name>
<reference evidence="3 4" key="1">
    <citation type="submission" date="2024-09" db="EMBL/GenBank/DDBJ databases">
        <authorList>
            <person name="Sun Q."/>
            <person name="Mori K."/>
        </authorList>
    </citation>
    <scope>NUCLEOTIDE SEQUENCE [LARGE SCALE GENOMIC DNA]</scope>
    <source>
        <strain evidence="3 4">TBRC 1432</strain>
    </source>
</reference>
<dbReference type="EMBL" id="JBHLUD010000003">
    <property type="protein sequence ID" value="MFC0542134.1"/>
    <property type="molecule type" value="Genomic_DNA"/>
</dbReference>
<keyword evidence="4" id="KW-1185">Reference proteome</keyword>
<accession>A0ABV6MPE0</accession>